<evidence type="ECO:0000313" key="5">
    <source>
        <dbReference type="Proteomes" id="UP000573729"/>
    </source>
</evidence>
<evidence type="ECO:0000256" key="1">
    <source>
        <dbReference type="ARBA" id="ARBA00023027"/>
    </source>
</evidence>
<organism evidence="4 5">
    <name type="scientific">Microbacterium marinum</name>
    <dbReference type="NCBI Taxonomy" id="421115"/>
    <lineage>
        <taxon>Bacteria</taxon>
        <taxon>Bacillati</taxon>
        <taxon>Actinomycetota</taxon>
        <taxon>Actinomycetes</taxon>
        <taxon>Micrococcales</taxon>
        <taxon>Microbacteriaceae</taxon>
        <taxon>Microbacterium</taxon>
    </lineage>
</organism>
<dbReference type="Proteomes" id="UP000573729">
    <property type="component" value="Unassembled WGS sequence"/>
</dbReference>
<keyword evidence="5" id="KW-1185">Reference proteome</keyword>
<dbReference type="SUPFAM" id="SSF55347">
    <property type="entry name" value="Glyceraldehyde-3-phosphate dehydrogenase-like, C-terminal domain"/>
    <property type="match status" value="1"/>
</dbReference>
<dbReference type="Pfam" id="PF22725">
    <property type="entry name" value="GFO_IDH_MocA_C3"/>
    <property type="match status" value="1"/>
</dbReference>
<name>A0A7W7FKL1_9MICO</name>
<evidence type="ECO:0000259" key="3">
    <source>
        <dbReference type="Pfam" id="PF22725"/>
    </source>
</evidence>
<reference evidence="4 5" key="1">
    <citation type="submission" date="2020-08" db="EMBL/GenBank/DDBJ databases">
        <title>Sequencing the genomes of 1000 actinobacteria strains.</title>
        <authorList>
            <person name="Klenk H.-P."/>
        </authorList>
    </citation>
    <scope>NUCLEOTIDE SEQUENCE [LARGE SCALE GENOMIC DNA]</scope>
    <source>
        <strain evidence="4 5">DSM 24947</strain>
    </source>
</reference>
<dbReference type="EMBL" id="JACHMD010000001">
    <property type="protein sequence ID" value="MBB4668243.1"/>
    <property type="molecule type" value="Genomic_DNA"/>
</dbReference>
<dbReference type="InterPro" id="IPR051450">
    <property type="entry name" value="Gfo/Idh/MocA_Oxidoreductases"/>
</dbReference>
<protein>
    <submittedName>
        <fullName evidence="4">Putative dehydrogenase</fullName>
    </submittedName>
</protein>
<dbReference type="SUPFAM" id="SSF51735">
    <property type="entry name" value="NAD(P)-binding Rossmann-fold domains"/>
    <property type="match status" value="1"/>
</dbReference>
<accession>A0A7W7FKL1</accession>
<proteinExistence type="predicted"/>
<dbReference type="InterPro" id="IPR036291">
    <property type="entry name" value="NAD(P)-bd_dom_sf"/>
</dbReference>
<dbReference type="GO" id="GO:0000166">
    <property type="term" value="F:nucleotide binding"/>
    <property type="evidence" value="ECO:0007669"/>
    <property type="project" value="InterPro"/>
</dbReference>
<feature type="domain" description="Gfo/Idh/MocA-like oxidoreductase N-terminal" evidence="2">
    <location>
        <begin position="4"/>
        <end position="119"/>
    </location>
</feature>
<dbReference type="AlphaFoldDB" id="A0A7W7FKL1"/>
<dbReference type="Gene3D" id="3.40.50.720">
    <property type="entry name" value="NAD(P)-binding Rossmann-like Domain"/>
    <property type="match status" value="1"/>
</dbReference>
<keyword evidence="1" id="KW-0520">NAD</keyword>
<feature type="domain" description="GFO/IDH/MocA-like oxidoreductase" evidence="3">
    <location>
        <begin position="129"/>
        <end position="252"/>
    </location>
</feature>
<dbReference type="PANTHER" id="PTHR43377:SF1">
    <property type="entry name" value="BILIVERDIN REDUCTASE A"/>
    <property type="match status" value="1"/>
</dbReference>
<dbReference type="InterPro" id="IPR000683">
    <property type="entry name" value="Gfo/Idh/MocA-like_OxRdtase_N"/>
</dbReference>
<dbReference type="PANTHER" id="PTHR43377">
    <property type="entry name" value="BILIVERDIN REDUCTASE A"/>
    <property type="match status" value="1"/>
</dbReference>
<dbReference type="InterPro" id="IPR055170">
    <property type="entry name" value="GFO_IDH_MocA-like_dom"/>
</dbReference>
<comment type="caution">
    <text evidence="4">The sequence shown here is derived from an EMBL/GenBank/DDBJ whole genome shotgun (WGS) entry which is preliminary data.</text>
</comment>
<evidence type="ECO:0000313" key="4">
    <source>
        <dbReference type="EMBL" id="MBB4668243.1"/>
    </source>
</evidence>
<evidence type="ECO:0000259" key="2">
    <source>
        <dbReference type="Pfam" id="PF01408"/>
    </source>
</evidence>
<dbReference type="Gene3D" id="3.30.360.10">
    <property type="entry name" value="Dihydrodipicolinate Reductase, domain 2"/>
    <property type="match status" value="1"/>
</dbReference>
<dbReference type="Pfam" id="PF01408">
    <property type="entry name" value="GFO_IDH_MocA"/>
    <property type="match status" value="1"/>
</dbReference>
<gene>
    <name evidence="4" type="ORF">BKA24_002952</name>
</gene>
<sequence>MIRRIAVLGAGEWAQAHHLPALAAHPDVALARIVDIDGERAAQAAARFDAASWSTSPDMSDVDAVVIATPHATHAELTTAYLERGIAVLVEKPLATRVDDAFALVATAERTGVPLLVGYTAQFSNAAARVREWFHEGLIGELLHVAIEFSSRAGRLYRAHAEDSRSAYSAENGGQAATQLSHAVAAALSSLGQEATRVAGIVANRGTAVDVDDAFVFALSGGAKGAGTSTGALADGAALRQVVRYIGDQGSISHDLLWGRATLSTEGGMRCAAPSHHEAPYPAAGPVSTLVSILGGGPNPSPVRPAAATVAFIDALQTAARTGRLESVRPLPAPMSRDKGDH</sequence>
<dbReference type="RefSeq" id="WP_184219950.1">
    <property type="nucleotide sequence ID" value="NZ_JACHMD010000001.1"/>
</dbReference>